<organism evidence="2 3">
    <name type="scientific">Nocardioides cavernaquae</name>
    <dbReference type="NCBI Taxonomy" id="2321396"/>
    <lineage>
        <taxon>Bacteria</taxon>
        <taxon>Bacillati</taxon>
        <taxon>Actinomycetota</taxon>
        <taxon>Actinomycetes</taxon>
        <taxon>Propionibacteriales</taxon>
        <taxon>Nocardioidaceae</taxon>
        <taxon>Nocardioides</taxon>
    </lineage>
</organism>
<feature type="transmembrane region" description="Helical" evidence="1">
    <location>
        <begin position="75"/>
        <end position="93"/>
    </location>
</feature>
<feature type="transmembrane region" description="Helical" evidence="1">
    <location>
        <begin position="119"/>
        <end position="148"/>
    </location>
</feature>
<dbReference type="GO" id="GO:0140359">
    <property type="term" value="F:ABC-type transporter activity"/>
    <property type="evidence" value="ECO:0007669"/>
    <property type="project" value="InterPro"/>
</dbReference>
<dbReference type="OrthoDB" id="5188656at2"/>
<proteinExistence type="predicted"/>
<accession>A0A3A5H772</accession>
<dbReference type="RefSeq" id="WP_120060305.1">
    <property type="nucleotide sequence ID" value="NZ_QYRP01000002.1"/>
</dbReference>
<keyword evidence="1" id="KW-0472">Membrane</keyword>
<keyword evidence="1" id="KW-1133">Transmembrane helix</keyword>
<feature type="transmembrane region" description="Helical" evidence="1">
    <location>
        <begin position="20"/>
        <end position="40"/>
    </location>
</feature>
<dbReference type="EMBL" id="QYRP01000002">
    <property type="protein sequence ID" value="RJS46332.1"/>
    <property type="molecule type" value="Genomic_DNA"/>
</dbReference>
<dbReference type="AlphaFoldDB" id="A0A3A5H772"/>
<evidence type="ECO:0000256" key="1">
    <source>
        <dbReference type="SAM" id="Phobius"/>
    </source>
</evidence>
<sequence>MSAALRYEWARLRTLRSTWWLSIGSLVAGIGFTLIGSLVIRVNIRGDELNGQHLDGEMARFFVAAAMTQFSNVDGMFYLLAYVAAIIGVLAWGHEYRHGMIRATLTAVPQRPAVFAAKYVVVGAWVGALVVISCLVSLFVAGVVFMGLDISYDLTAMLLTVFTHVVYAVLLTWLAMAATVLVRHQTFSIVLLFLWPLGIENLIRGFAAILSGFTTNDTFSEATRFLPFNAGGRIIQNFGDTPGGFGLQDNLDLFGNPLSAWGGFIVFGGFVALLTAGSLASFVKRDA</sequence>
<reference evidence="3" key="1">
    <citation type="submission" date="2018-09" db="EMBL/GenBank/DDBJ databases">
        <authorList>
            <person name="Zhu H."/>
        </authorList>
    </citation>
    <scope>NUCLEOTIDE SEQUENCE [LARGE SCALE GENOMIC DNA]</scope>
    <source>
        <strain evidence="3">K1W22B-1</strain>
    </source>
</reference>
<dbReference type="GO" id="GO:0005886">
    <property type="term" value="C:plasma membrane"/>
    <property type="evidence" value="ECO:0007669"/>
    <property type="project" value="UniProtKB-SubCell"/>
</dbReference>
<name>A0A3A5H772_9ACTN</name>
<keyword evidence="3" id="KW-1185">Reference proteome</keyword>
<protein>
    <recommendedName>
        <fullName evidence="4">ABC transporter permease</fullName>
    </recommendedName>
</protein>
<gene>
    <name evidence="2" type="ORF">D4739_08980</name>
</gene>
<feature type="transmembrane region" description="Helical" evidence="1">
    <location>
        <begin position="189"/>
        <end position="210"/>
    </location>
</feature>
<comment type="caution">
    <text evidence="2">The sequence shown here is derived from an EMBL/GenBank/DDBJ whole genome shotgun (WGS) entry which is preliminary data.</text>
</comment>
<evidence type="ECO:0008006" key="4">
    <source>
        <dbReference type="Google" id="ProtNLM"/>
    </source>
</evidence>
<evidence type="ECO:0000313" key="3">
    <source>
        <dbReference type="Proteomes" id="UP000276542"/>
    </source>
</evidence>
<feature type="transmembrane region" description="Helical" evidence="1">
    <location>
        <begin position="260"/>
        <end position="283"/>
    </location>
</feature>
<evidence type="ECO:0000313" key="2">
    <source>
        <dbReference type="EMBL" id="RJS46332.1"/>
    </source>
</evidence>
<dbReference type="Proteomes" id="UP000276542">
    <property type="component" value="Unassembled WGS sequence"/>
</dbReference>
<feature type="transmembrane region" description="Helical" evidence="1">
    <location>
        <begin position="154"/>
        <end position="182"/>
    </location>
</feature>
<keyword evidence="1" id="KW-0812">Transmembrane</keyword>